<dbReference type="AlphaFoldDB" id="A0A7X5YKM3"/>
<evidence type="ECO:0000256" key="3">
    <source>
        <dbReference type="ARBA" id="ARBA00022741"/>
    </source>
</evidence>
<dbReference type="PANTHER" id="PTHR42788">
    <property type="entry name" value="TAURINE IMPORT ATP-BINDING PROTEIN-RELATED"/>
    <property type="match status" value="1"/>
</dbReference>
<dbReference type="PANTHER" id="PTHR42788:SF19">
    <property type="entry name" value="ALIPHATIC SULFONATES IMPORT ATP-BINDING PROTEIN SSUB 2"/>
    <property type="match status" value="1"/>
</dbReference>
<protein>
    <submittedName>
        <fullName evidence="6">NitT/TauT family transport system ATP-binding protein</fullName>
    </submittedName>
</protein>
<proteinExistence type="inferred from homology"/>
<dbReference type="SMART" id="SM00382">
    <property type="entry name" value="AAA"/>
    <property type="match status" value="1"/>
</dbReference>
<keyword evidence="4 6" id="KW-0067">ATP-binding</keyword>
<organism evidence="6 7">
    <name type="scientific">Brevundimonas alba</name>
    <dbReference type="NCBI Taxonomy" id="74314"/>
    <lineage>
        <taxon>Bacteria</taxon>
        <taxon>Pseudomonadati</taxon>
        <taxon>Pseudomonadota</taxon>
        <taxon>Alphaproteobacteria</taxon>
        <taxon>Caulobacterales</taxon>
        <taxon>Caulobacteraceae</taxon>
        <taxon>Brevundimonas</taxon>
    </lineage>
</organism>
<gene>
    <name evidence="6" type="ORF">GGQ87_001761</name>
</gene>
<dbReference type="RefSeq" id="WP_168046666.1">
    <property type="nucleotide sequence ID" value="NZ_JAATJM010000001.1"/>
</dbReference>
<dbReference type="Pfam" id="PF00005">
    <property type="entry name" value="ABC_tran"/>
    <property type="match status" value="1"/>
</dbReference>
<sequence>MADTTSTCAAALRQVVVRYPGRPPIGPVDLTVAPGEIVAVVGASGAGKSTILRLLAGLEATSDGSVFRGDGRGRTGFVFQNATLMPWANIQSNVALPLELAGVPRDDARRRAAEALAAVGLGDRLAARPRQLSGGMAMRASLARALVTEPDLLLLDEPFAALDSVTRRRLIEDLHALWASRTPRPAIVFVTHDVEEAVYLAERTVVLDAASGRVTADLPSPGALPRPDGWRSDRSFREAVERLADELARSMAAPSGAGPEGVAA</sequence>
<dbReference type="InterPro" id="IPR027417">
    <property type="entry name" value="P-loop_NTPase"/>
</dbReference>
<name>A0A7X5YKM3_9CAUL</name>
<accession>A0A7X5YKM3</accession>
<keyword evidence="2" id="KW-0813">Transport</keyword>
<reference evidence="6 7" key="1">
    <citation type="submission" date="2020-03" db="EMBL/GenBank/DDBJ databases">
        <title>Genomic Encyclopedia of Type Strains, Phase IV (KMG-IV): sequencing the most valuable type-strain genomes for metagenomic binning, comparative biology and taxonomic classification.</title>
        <authorList>
            <person name="Goeker M."/>
        </authorList>
    </citation>
    <scope>NUCLEOTIDE SEQUENCE [LARGE SCALE GENOMIC DNA]</scope>
    <source>
        <strain evidence="6 7">DSM 4736</strain>
    </source>
</reference>
<keyword evidence="7" id="KW-1185">Reference proteome</keyword>
<evidence type="ECO:0000256" key="1">
    <source>
        <dbReference type="ARBA" id="ARBA00005417"/>
    </source>
</evidence>
<evidence type="ECO:0000256" key="2">
    <source>
        <dbReference type="ARBA" id="ARBA00022448"/>
    </source>
</evidence>
<feature type="domain" description="ABC transporter" evidence="5">
    <location>
        <begin position="10"/>
        <end position="234"/>
    </location>
</feature>
<dbReference type="Proteomes" id="UP000587415">
    <property type="component" value="Unassembled WGS sequence"/>
</dbReference>
<evidence type="ECO:0000256" key="4">
    <source>
        <dbReference type="ARBA" id="ARBA00022840"/>
    </source>
</evidence>
<dbReference type="PROSITE" id="PS00211">
    <property type="entry name" value="ABC_TRANSPORTER_1"/>
    <property type="match status" value="1"/>
</dbReference>
<keyword evidence="3" id="KW-0547">Nucleotide-binding</keyword>
<dbReference type="GO" id="GO:0016887">
    <property type="term" value="F:ATP hydrolysis activity"/>
    <property type="evidence" value="ECO:0007669"/>
    <property type="project" value="InterPro"/>
</dbReference>
<dbReference type="EMBL" id="JAATJM010000001">
    <property type="protein sequence ID" value="NJC41503.1"/>
    <property type="molecule type" value="Genomic_DNA"/>
</dbReference>
<dbReference type="GO" id="GO:0005524">
    <property type="term" value="F:ATP binding"/>
    <property type="evidence" value="ECO:0007669"/>
    <property type="project" value="UniProtKB-KW"/>
</dbReference>
<comment type="similarity">
    <text evidence="1">Belongs to the ABC transporter superfamily.</text>
</comment>
<dbReference type="InterPro" id="IPR003439">
    <property type="entry name" value="ABC_transporter-like_ATP-bd"/>
</dbReference>
<dbReference type="Gene3D" id="3.40.50.300">
    <property type="entry name" value="P-loop containing nucleotide triphosphate hydrolases"/>
    <property type="match status" value="1"/>
</dbReference>
<evidence type="ECO:0000313" key="6">
    <source>
        <dbReference type="EMBL" id="NJC41503.1"/>
    </source>
</evidence>
<dbReference type="InterPro" id="IPR017871">
    <property type="entry name" value="ABC_transporter-like_CS"/>
</dbReference>
<comment type="caution">
    <text evidence="6">The sequence shown here is derived from an EMBL/GenBank/DDBJ whole genome shotgun (WGS) entry which is preliminary data.</text>
</comment>
<evidence type="ECO:0000259" key="5">
    <source>
        <dbReference type="PROSITE" id="PS50893"/>
    </source>
</evidence>
<dbReference type="PROSITE" id="PS50893">
    <property type="entry name" value="ABC_TRANSPORTER_2"/>
    <property type="match status" value="1"/>
</dbReference>
<dbReference type="SUPFAM" id="SSF52540">
    <property type="entry name" value="P-loop containing nucleoside triphosphate hydrolases"/>
    <property type="match status" value="1"/>
</dbReference>
<evidence type="ECO:0000313" key="7">
    <source>
        <dbReference type="Proteomes" id="UP000587415"/>
    </source>
</evidence>
<dbReference type="InterPro" id="IPR003593">
    <property type="entry name" value="AAA+_ATPase"/>
</dbReference>
<dbReference type="InterPro" id="IPR050166">
    <property type="entry name" value="ABC_transporter_ATP-bind"/>
</dbReference>